<protein>
    <submittedName>
        <fullName evidence="1">Uncharacterized protein</fullName>
    </submittedName>
</protein>
<keyword evidence="2" id="KW-1185">Reference proteome</keyword>
<accession>A0AAV2ASD6</accession>
<evidence type="ECO:0000313" key="1">
    <source>
        <dbReference type="EMBL" id="CAL1286906.1"/>
    </source>
</evidence>
<gene>
    <name evidence="1" type="ORF">LARSCL_LOCUS14508</name>
</gene>
<proteinExistence type="predicted"/>
<dbReference type="SUPFAM" id="SSF50978">
    <property type="entry name" value="WD40 repeat-like"/>
    <property type="match status" value="1"/>
</dbReference>
<organism evidence="1 2">
    <name type="scientific">Larinioides sclopetarius</name>
    <dbReference type="NCBI Taxonomy" id="280406"/>
    <lineage>
        <taxon>Eukaryota</taxon>
        <taxon>Metazoa</taxon>
        <taxon>Ecdysozoa</taxon>
        <taxon>Arthropoda</taxon>
        <taxon>Chelicerata</taxon>
        <taxon>Arachnida</taxon>
        <taxon>Araneae</taxon>
        <taxon>Araneomorphae</taxon>
        <taxon>Entelegynae</taxon>
        <taxon>Araneoidea</taxon>
        <taxon>Araneidae</taxon>
        <taxon>Larinioides</taxon>
    </lineage>
</organism>
<name>A0AAV2ASD6_9ARAC</name>
<dbReference type="Proteomes" id="UP001497382">
    <property type="component" value="Unassembled WGS sequence"/>
</dbReference>
<dbReference type="EMBL" id="CAXIEN010000210">
    <property type="protein sequence ID" value="CAL1286906.1"/>
    <property type="molecule type" value="Genomic_DNA"/>
</dbReference>
<comment type="caution">
    <text evidence="1">The sequence shown here is derived from an EMBL/GenBank/DDBJ whole genome shotgun (WGS) entry which is preliminary data.</text>
</comment>
<reference evidence="1 2" key="1">
    <citation type="submission" date="2024-04" db="EMBL/GenBank/DDBJ databases">
        <authorList>
            <person name="Rising A."/>
            <person name="Reimegard J."/>
            <person name="Sonavane S."/>
            <person name="Akerstrom W."/>
            <person name="Nylinder S."/>
            <person name="Hedman E."/>
            <person name="Kallberg Y."/>
        </authorList>
    </citation>
    <scope>NUCLEOTIDE SEQUENCE [LARGE SCALE GENOMIC DNA]</scope>
</reference>
<dbReference type="InterPro" id="IPR036322">
    <property type="entry name" value="WD40_repeat_dom_sf"/>
</dbReference>
<sequence length="117" mass="13381">MADGFLCSFGCTSILYFKEDFKMHKILKIPKSSKESRVVQMSLNPQKDKVGICTKDGRIFTYSFSDRPQDQDCEDTFRLIQDFQHTDKVVHADTLSAVSLQASCSKSRIILRDFSTE</sequence>
<feature type="non-terminal residue" evidence="1">
    <location>
        <position position="117"/>
    </location>
</feature>
<evidence type="ECO:0000313" key="2">
    <source>
        <dbReference type="Proteomes" id="UP001497382"/>
    </source>
</evidence>
<dbReference type="AlphaFoldDB" id="A0AAV2ASD6"/>